<organism evidence="1 2">
    <name type="scientific">Acetobacter tropicalis</name>
    <dbReference type="NCBI Taxonomy" id="104102"/>
    <lineage>
        <taxon>Bacteria</taxon>
        <taxon>Pseudomonadati</taxon>
        <taxon>Pseudomonadota</taxon>
        <taxon>Alphaproteobacteria</taxon>
        <taxon>Acetobacterales</taxon>
        <taxon>Acetobacteraceae</taxon>
        <taxon>Acetobacter</taxon>
    </lineage>
</organism>
<evidence type="ECO:0000313" key="2">
    <source>
        <dbReference type="Proteomes" id="UP000029448"/>
    </source>
</evidence>
<comment type="caution">
    <text evidence="1">The sequence shown here is derived from an EMBL/GenBank/DDBJ whole genome shotgun (WGS) entry which is preliminary data.</text>
</comment>
<dbReference type="STRING" id="104102.AtDm6_1176"/>
<sequence length="64" mass="7100">MVHLVLSLLKTAVEACKKRSTFCGMRRAYRSRWSINRPGAMGIQAIHAHMGRLSVLGSIPIQHG</sequence>
<protein>
    <submittedName>
        <fullName evidence="1">Uncharacterized protein</fullName>
    </submittedName>
</protein>
<dbReference type="AlphaFoldDB" id="A0A095B680"/>
<reference evidence="1 2" key="1">
    <citation type="submission" date="2014-06" db="EMBL/GenBank/DDBJ databases">
        <title>Functional and comparative genomic analyses of the Drosophila gut microbiota identify candidate symbiosis factors.</title>
        <authorList>
            <person name="Newell P.D."/>
            <person name="Chaston J.M."/>
            <person name="Douglas A.E."/>
        </authorList>
    </citation>
    <scope>NUCLEOTIDE SEQUENCE [LARGE SCALE GENOMIC DNA]</scope>
    <source>
        <strain evidence="1 2">DmCS_006</strain>
    </source>
</reference>
<proteinExistence type="predicted"/>
<accession>A0A095B680</accession>
<gene>
    <name evidence="1" type="ORF">AtDm6_1176</name>
</gene>
<dbReference type="EMBL" id="JOKM01000038">
    <property type="protein sequence ID" value="KGB24468.1"/>
    <property type="molecule type" value="Genomic_DNA"/>
</dbReference>
<dbReference type="Proteomes" id="UP000029448">
    <property type="component" value="Unassembled WGS sequence"/>
</dbReference>
<keyword evidence="2" id="KW-1185">Reference proteome</keyword>
<evidence type="ECO:0000313" key="1">
    <source>
        <dbReference type="EMBL" id="KGB24468.1"/>
    </source>
</evidence>
<name>A0A095B680_9PROT</name>
<dbReference type="PATRIC" id="fig|104102.7.peg.1168"/>